<sequence>MTKTIKARYGILAVSLLLILGFGFLPAPAGMTQSAMRVIGIFLGTLLLWLTVSIDWPSLLCMAALAAVPELGVNAVLSASFGNSTFAFLMFTFLCTYALSQTPFVRRCAVWFVSSRMAQKGPWQLTWLFFLSVIFLGLFISPTVLFVIYLPIIEEIYAVLGIQKGDKAASMLMMGLVFCCGISSGMTPIAHVFPLMAMEFYHTATGLAIDYAGYMAFAVPVGILSVLAMMLLFRFVLRPDLTSLDTSRAGELRAGLEKMQSRELYTLGIFLFVVALWVVPSMIEPWAPEVYAYINSFGTAYPPLLGAVALSLIAPEGKPLLPFGEAMSKGVPWGSLIMCAGTLAVGSAMTNGSIGLTGWISERIAPVASSLAPLAVVALFCFWAAVQTNLSSNMVTVSVVTAIAVPVCLGTGGSVNAAAVCSLIGLLASYAFATPPAMPCVAIAGSSGWTTAGALVRYGFLLMLASVLICVFLGYPAACMVL</sequence>
<keyword evidence="6 8" id="KW-0472">Membrane</keyword>
<feature type="transmembrane region" description="Helical" evidence="8">
    <location>
        <begin position="392"/>
        <end position="410"/>
    </location>
</feature>
<evidence type="ECO:0000313" key="10">
    <source>
        <dbReference type="Proteomes" id="UP000724149"/>
    </source>
</evidence>
<keyword evidence="4 8" id="KW-0812">Transmembrane</keyword>
<feature type="transmembrane region" description="Helical" evidence="8">
    <location>
        <begin position="264"/>
        <end position="283"/>
    </location>
</feature>
<evidence type="ECO:0000256" key="4">
    <source>
        <dbReference type="ARBA" id="ARBA00022692"/>
    </source>
</evidence>
<feature type="transmembrane region" description="Helical" evidence="8">
    <location>
        <begin position="458"/>
        <end position="478"/>
    </location>
</feature>
<dbReference type="EMBL" id="JACSNR010000001">
    <property type="protein sequence ID" value="MBM6922279.1"/>
    <property type="molecule type" value="Genomic_DNA"/>
</dbReference>
<evidence type="ECO:0000256" key="8">
    <source>
        <dbReference type="SAM" id="Phobius"/>
    </source>
</evidence>
<feature type="transmembrane region" description="Helical" evidence="8">
    <location>
        <begin position="364"/>
        <end position="386"/>
    </location>
</feature>
<feature type="transmembrane region" description="Helical" evidence="8">
    <location>
        <begin position="125"/>
        <end position="152"/>
    </location>
</feature>
<reference evidence="9 10" key="1">
    <citation type="journal article" date="2021" name="Sci. Rep.">
        <title>The distribution of antibiotic resistance genes in chicken gut microbiota commensals.</title>
        <authorList>
            <person name="Juricova H."/>
            <person name="Matiasovicova J."/>
            <person name="Kubasova T."/>
            <person name="Cejkova D."/>
            <person name="Rychlik I."/>
        </authorList>
    </citation>
    <scope>NUCLEOTIDE SEQUENCE [LARGE SCALE GENOMIC DNA]</scope>
    <source>
        <strain evidence="9 10">An564</strain>
    </source>
</reference>
<feature type="transmembrane region" description="Helical" evidence="8">
    <location>
        <begin position="214"/>
        <end position="237"/>
    </location>
</feature>
<gene>
    <name evidence="9" type="ORF">H9X81_01040</name>
</gene>
<evidence type="ECO:0000256" key="6">
    <source>
        <dbReference type="ARBA" id="ARBA00023136"/>
    </source>
</evidence>
<dbReference type="PANTHER" id="PTHR10283">
    <property type="entry name" value="SOLUTE CARRIER FAMILY 13 MEMBER"/>
    <property type="match status" value="1"/>
</dbReference>
<feature type="transmembrane region" description="Helical" evidence="8">
    <location>
        <begin position="86"/>
        <end position="105"/>
    </location>
</feature>
<name>A0ABS2GKP8_9FIRM</name>
<dbReference type="InterPro" id="IPR001898">
    <property type="entry name" value="SLC13A/DASS"/>
</dbReference>
<dbReference type="Pfam" id="PF00939">
    <property type="entry name" value="Na_sulph_symp"/>
    <property type="match status" value="1"/>
</dbReference>
<dbReference type="RefSeq" id="WP_177502698.1">
    <property type="nucleotide sequence ID" value="NZ_JACSNR010000001.1"/>
</dbReference>
<feature type="transmembrane region" description="Helical" evidence="8">
    <location>
        <begin position="59"/>
        <end position="80"/>
    </location>
</feature>
<protein>
    <recommendedName>
        <fullName evidence="3">Sodium-dependent dicarboxylate transporter SdcS</fullName>
    </recommendedName>
    <alternativeName>
        <fullName evidence="7">Na(+)/dicarboxylate symporter</fullName>
    </alternativeName>
</protein>
<proteinExistence type="inferred from homology"/>
<evidence type="ECO:0000256" key="5">
    <source>
        <dbReference type="ARBA" id="ARBA00022989"/>
    </source>
</evidence>
<feature type="transmembrane region" description="Helical" evidence="8">
    <location>
        <begin position="290"/>
        <end position="313"/>
    </location>
</feature>
<evidence type="ECO:0000256" key="7">
    <source>
        <dbReference type="ARBA" id="ARBA00031174"/>
    </source>
</evidence>
<feature type="transmembrane region" description="Helical" evidence="8">
    <location>
        <begin position="9"/>
        <end position="29"/>
    </location>
</feature>
<evidence type="ECO:0000256" key="1">
    <source>
        <dbReference type="ARBA" id="ARBA00004141"/>
    </source>
</evidence>
<feature type="transmembrane region" description="Helical" evidence="8">
    <location>
        <begin position="417"/>
        <end position="438"/>
    </location>
</feature>
<evidence type="ECO:0000256" key="2">
    <source>
        <dbReference type="ARBA" id="ARBA00006772"/>
    </source>
</evidence>
<evidence type="ECO:0000313" key="9">
    <source>
        <dbReference type="EMBL" id="MBM6922279.1"/>
    </source>
</evidence>
<keyword evidence="5 8" id="KW-1133">Transmembrane helix</keyword>
<accession>A0ABS2GKP8</accession>
<feature type="transmembrane region" description="Helical" evidence="8">
    <location>
        <begin position="333"/>
        <end position="352"/>
    </location>
</feature>
<dbReference type="Proteomes" id="UP000724149">
    <property type="component" value="Unassembled WGS sequence"/>
</dbReference>
<comment type="subcellular location">
    <subcellularLocation>
        <location evidence="1">Membrane</location>
        <topology evidence="1">Multi-pass membrane protein</topology>
    </subcellularLocation>
</comment>
<dbReference type="PANTHER" id="PTHR10283:SF82">
    <property type="entry name" value="SOLUTE CARRIER FAMILY 13 MEMBER 2"/>
    <property type="match status" value="1"/>
</dbReference>
<organism evidence="9 10">
    <name type="scientific">Hydrogenoanaerobacterium saccharovorans</name>
    <dbReference type="NCBI Taxonomy" id="474960"/>
    <lineage>
        <taxon>Bacteria</taxon>
        <taxon>Bacillati</taxon>
        <taxon>Bacillota</taxon>
        <taxon>Clostridia</taxon>
        <taxon>Eubacteriales</taxon>
        <taxon>Oscillospiraceae</taxon>
        <taxon>Hydrogenoanaerobacterium</taxon>
    </lineage>
</organism>
<comment type="similarity">
    <text evidence="2">Belongs to the SLC13A/DASS transporter (TC 2.A.47) family. NADC subfamily.</text>
</comment>
<keyword evidence="10" id="KW-1185">Reference proteome</keyword>
<feature type="transmembrane region" description="Helical" evidence="8">
    <location>
        <begin position="172"/>
        <end position="193"/>
    </location>
</feature>
<feature type="transmembrane region" description="Helical" evidence="8">
    <location>
        <begin position="35"/>
        <end position="52"/>
    </location>
</feature>
<evidence type="ECO:0000256" key="3">
    <source>
        <dbReference type="ARBA" id="ARBA00020150"/>
    </source>
</evidence>
<comment type="caution">
    <text evidence="9">The sequence shown here is derived from an EMBL/GenBank/DDBJ whole genome shotgun (WGS) entry which is preliminary data.</text>
</comment>